<dbReference type="Gene3D" id="3.90.1570.10">
    <property type="entry name" value="tt1808, chain A"/>
    <property type="match status" value="1"/>
</dbReference>
<keyword evidence="3" id="KW-1185">Reference proteome</keyword>
<protein>
    <recommendedName>
        <fullName evidence="1">Putative restriction endonuclease domain-containing protein</fullName>
    </recommendedName>
</protein>
<reference evidence="2 3" key="1">
    <citation type="submission" date="2016-09" db="EMBL/GenBank/DDBJ databases">
        <title>Complete genome of Desulfosporosinus sp. OL.</title>
        <authorList>
            <person name="Mardanov A."/>
            <person name="Beletsky A."/>
            <person name="Panova A."/>
            <person name="Karnachuk O."/>
            <person name="Ravin N."/>
        </authorList>
    </citation>
    <scope>NUCLEOTIDE SEQUENCE [LARGE SCALE GENOMIC DNA]</scope>
    <source>
        <strain evidence="2 3">OL</strain>
    </source>
</reference>
<evidence type="ECO:0000313" key="3">
    <source>
        <dbReference type="Proteomes" id="UP000186102"/>
    </source>
</evidence>
<dbReference type="PANTHER" id="PTHR36558:SF1">
    <property type="entry name" value="RESTRICTION ENDONUCLEASE DOMAIN-CONTAINING PROTEIN-RELATED"/>
    <property type="match status" value="1"/>
</dbReference>
<dbReference type="AlphaFoldDB" id="A0A1Q8QUX9"/>
<evidence type="ECO:0000259" key="1">
    <source>
        <dbReference type="Pfam" id="PF05685"/>
    </source>
</evidence>
<comment type="caution">
    <text evidence="2">The sequence shown here is derived from an EMBL/GenBank/DDBJ whole genome shotgun (WGS) entry which is preliminary data.</text>
</comment>
<evidence type="ECO:0000313" key="2">
    <source>
        <dbReference type="EMBL" id="OLN31161.1"/>
    </source>
</evidence>
<dbReference type="RefSeq" id="WP_075365338.1">
    <property type="nucleotide sequence ID" value="NZ_MLBF01000020.1"/>
</dbReference>
<dbReference type="Pfam" id="PF05685">
    <property type="entry name" value="Uma2"/>
    <property type="match status" value="1"/>
</dbReference>
<proteinExistence type="predicted"/>
<dbReference type="InterPro" id="IPR008538">
    <property type="entry name" value="Uma2"/>
</dbReference>
<feature type="domain" description="Putative restriction endonuclease" evidence="1">
    <location>
        <begin position="13"/>
        <end position="184"/>
    </location>
</feature>
<dbReference type="SUPFAM" id="SSF52980">
    <property type="entry name" value="Restriction endonuclease-like"/>
    <property type="match status" value="1"/>
</dbReference>
<name>A0A1Q8QUX9_9FIRM</name>
<accession>A0A1Q8QUX9</accession>
<dbReference type="CDD" id="cd06260">
    <property type="entry name" value="DUF820-like"/>
    <property type="match status" value="1"/>
</dbReference>
<dbReference type="STRING" id="1888891.DSOL_2771"/>
<dbReference type="EMBL" id="MLBF01000020">
    <property type="protein sequence ID" value="OLN31161.1"/>
    <property type="molecule type" value="Genomic_DNA"/>
</dbReference>
<sequence>MPLPQEKGEYSYADYLTWPEGERWEIIDGIAYMQATPSPIHQEISMGLSAQFHHYLSGKPCKVYPAPFSVRFPKDNDKKNEDIKKVFEPDISIVCDKAKIDSKGCNGAPDLIVEIMSPSSVKMDRFTKFNSYEKAGVKEYWIVEPEGKLVSVFVLQADQRYGRPEVYSEEDKINVSIFPDLIVDLEPVFAGIVQVGDV</sequence>
<organism evidence="2 3">
    <name type="scientific">Desulfosporosinus metallidurans</name>
    <dbReference type="NCBI Taxonomy" id="1888891"/>
    <lineage>
        <taxon>Bacteria</taxon>
        <taxon>Bacillati</taxon>
        <taxon>Bacillota</taxon>
        <taxon>Clostridia</taxon>
        <taxon>Eubacteriales</taxon>
        <taxon>Desulfitobacteriaceae</taxon>
        <taxon>Desulfosporosinus</taxon>
    </lineage>
</organism>
<dbReference type="PANTHER" id="PTHR36558">
    <property type="entry name" value="GLR1098 PROTEIN"/>
    <property type="match status" value="1"/>
</dbReference>
<dbReference type="Proteomes" id="UP000186102">
    <property type="component" value="Unassembled WGS sequence"/>
</dbReference>
<dbReference type="InterPro" id="IPR011335">
    <property type="entry name" value="Restrct_endonuc-II-like"/>
</dbReference>
<gene>
    <name evidence="2" type="ORF">DSOL_2771</name>
</gene>
<dbReference type="OrthoDB" id="9798254at2"/>
<dbReference type="InterPro" id="IPR012296">
    <property type="entry name" value="Nuclease_put_TT1808"/>
</dbReference>